<keyword evidence="2" id="KW-1185">Reference proteome</keyword>
<dbReference type="AlphaFoldDB" id="A0A1H9VZV0"/>
<dbReference type="Proteomes" id="UP000199687">
    <property type="component" value="Unassembled WGS sequence"/>
</dbReference>
<organism evidence="1 2">
    <name type="scientific">Gracilibacillus ureilyticus</name>
    <dbReference type="NCBI Taxonomy" id="531814"/>
    <lineage>
        <taxon>Bacteria</taxon>
        <taxon>Bacillati</taxon>
        <taxon>Bacillota</taxon>
        <taxon>Bacilli</taxon>
        <taxon>Bacillales</taxon>
        <taxon>Bacillaceae</taxon>
        <taxon>Gracilibacillus</taxon>
    </lineage>
</organism>
<protein>
    <submittedName>
        <fullName evidence="1">Uncharacterized protein</fullName>
    </submittedName>
</protein>
<evidence type="ECO:0000313" key="2">
    <source>
        <dbReference type="Proteomes" id="UP000199687"/>
    </source>
</evidence>
<dbReference type="STRING" id="531814.SAMN04487944_1316"/>
<evidence type="ECO:0000313" key="1">
    <source>
        <dbReference type="EMBL" id="SES27172.1"/>
    </source>
</evidence>
<dbReference type="RefSeq" id="WP_089744310.1">
    <property type="nucleotide sequence ID" value="NZ_FOGL01000031.1"/>
</dbReference>
<proteinExistence type="predicted"/>
<reference evidence="1 2" key="1">
    <citation type="submission" date="2016-10" db="EMBL/GenBank/DDBJ databases">
        <authorList>
            <person name="de Groot N.N."/>
        </authorList>
    </citation>
    <scope>NUCLEOTIDE SEQUENCE [LARGE SCALE GENOMIC DNA]</scope>
    <source>
        <strain evidence="1 2">CGMCC 1.7727</strain>
    </source>
</reference>
<sequence length="65" mass="7635">MDSEDITELSRRADSLLEIEIKLRLMEYLVIYKDDSQLSKEQSMDISETIYCLIDEVIQLSSLFD</sequence>
<accession>A0A1H9VZV0</accession>
<name>A0A1H9VZV0_9BACI</name>
<gene>
    <name evidence="1" type="ORF">SAMN04487944_1316</name>
</gene>
<dbReference type="EMBL" id="FOGL01000031">
    <property type="protein sequence ID" value="SES27172.1"/>
    <property type="molecule type" value="Genomic_DNA"/>
</dbReference>